<dbReference type="SUPFAM" id="SSF82185">
    <property type="entry name" value="Histone H3 K4-specific methyltransferase SET7/9 N-terminal domain"/>
    <property type="match status" value="1"/>
</dbReference>
<feature type="region of interest" description="Disordered" evidence="4">
    <location>
        <begin position="284"/>
        <end position="311"/>
    </location>
</feature>
<evidence type="ECO:0000256" key="3">
    <source>
        <dbReference type="PROSITE-ProRule" id="PRU00339"/>
    </source>
</evidence>
<evidence type="ECO:0000313" key="5">
    <source>
        <dbReference type="EMBL" id="EDQ87812.1"/>
    </source>
</evidence>
<keyword evidence="1" id="KW-0677">Repeat</keyword>
<dbReference type="InterPro" id="IPR052628">
    <property type="entry name" value="CFAP70"/>
</dbReference>
<dbReference type="InterPro" id="IPR019734">
    <property type="entry name" value="TPR_rpt"/>
</dbReference>
<dbReference type="Pfam" id="PF13432">
    <property type="entry name" value="TPR_16"/>
    <property type="match status" value="1"/>
</dbReference>
<dbReference type="InterPro" id="IPR011990">
    <property type="entry name" value="TPR-like_helical_dom_sf"/>
</dbReference>
<dbReference type="GeneID" id="5892573"/>
<dbReference type="Gene3D" id="2.20.110.10">
    <property type="entry name" value="Histone H3 K4-specific methyltransferase SET7/9 N-terminal domain"/>
    <property type="match status" value="1"/>
</dbReference>
<protein>
    <submittedName>
        <fullName evidence="5">Uncharacterized protein</fullName>
    </submittedName>
</protein>
<dbReference type="SMART" id="SM00698">
    <property type="entry name" value="MORN"/>
    <property type="match status" value="3"/>
</dbReference>
<reference evidence="5 6" key="1">
    <citation type="journal article" date="2008" name="Nature">
        <title>The genome of the choanoflagellate Monosiga brevicollis and the origin of metazoans.</title>
        <authorList>
            <consortium name="JGI Sequencing"/>
            <person name="King N."/>
            <person name="Westbrook M.J."/>
            <person name="Young S.L."/>
            <person name="Kuo A."/>
            <person name="Abedin M."/>
            <person name="Chapman J."/>
            <person name="Fairclough S."/>
            <person name="Hellsten U."/>
            <person name="Isogai Y."/>
            <person name="Letunic I."/>
            <person name="Marr M."/>
            <person name="Pincus D."/>
            <person name="Putnam N."/>
            <person name="Rokas A."/>
            <person name="Wright K.J."/>
            <person name="Zuzow R."/>
            <person name="Dirks W."/>
            <person name="Good M."/>
            <person name="Goodstein D."/>
            <person name="Lemons D."/>
            <person name="Li W."/>
            <person name="Lyons J.B."/>
            <person name="Morris A."/>
            <person name="Nichols S."/>
            <person name="Richter D.J."/>
            <person name="Salamov A."/>
            <person name="Bork P."/>
            <person name="Lim W.A."/>
            <person name="Manning G."/>
            <person name="Miller W.T."/>
            <person name="McGinnis W."/>
            <person name="Shapiro H."/>
            <person name="Tjian R."/>
            <person name="Grigoriev I.V."/>
            <person name="Rokhsar D."/>
        </authorList>
    </citation>
    <scope>NUCLEOTIDE SEQUENCE [LARGE SCALE GENOMIC DNA]</scope>
    <source>
        <strain evidence="6">MX1 / ATCC 50154</strain>
    </source>
</reference>
<dbReference type="EMBL" id="CH991557">
    <property type="protein sequence ID" value="EDQ87812.1"/>
    <property type="molecule type" value="Genomic_DNA"/>
</dbReference>
<accession>A9V3H0</accession>
<dbReference type="PANTHER" id="PTHR44314">
    <property type="entry name" value="CILIA- AND FLAGELLA-ASSOCIATED PROTEIN 70"/>
    <property type="match status" value="1"/>
</dbReference>
<feature type="region of interest" description="Disordered" evidence="4">
    <location>
        <begin position="1209"/>
        <end position="1235"/>
    </location>
</feature>
<dbReference type="InParanoid" id="A9V3H0"/>
<dbReference type="FunCoup" id="A9V3H0">
    <property type="interactions" value="42"/>
</dbReference>
<dbReference type="PANTHER" id="PTHR44314:SF1">
    <property type="entry name" value="CILIA- AND FLAGELLA-ASSOCIATED PROTEIN 70"/>
    <property type="match status" value="1"/>
</dbReference>
<dbReference type="Proteomes" id="UP000001357">
    <property type="component" value="Unassembled WGS sequence"/>
</dbReference>
<sequence>MAELPGFSATVLSAKPLPEKQQELGRLCLNFEFMGQRTEFSDVLVARQKDGGLIPGPSLAASDEHNALQQLANNRLIITLAELFREKKKKQDTVTVIATAAIDLLPLLWESDSPTFEVPLPHVVAPSKSDSATETHEQVQYTTVSLQLEANAALQSLKKEQLHNIVEFHLHGVFNLPTAITPGSGMHAYNVHVPSIVSDREQFAIHFSDGRVNLPTPLAEGTEPKALQTCKYGDVVDEAVRAEAERTAYRVAFEPSLFRLVLSSTTQSELQAAIAANREVTADVTRDLRPSSAGRTSAKSRPGGTEDVQGANRAHVTIPLTPILYPGETNCVMNLGLHALPVPETEGAANDELKVPKTSKGRKIATPQPETMIAEGSAFEEAHSYLQLRLHVFRPFVKERSRAELEKDVSELIPERDIQPCHAVTAAMADNEFKETVTSVAEDLLNVYRHTVAEHPEDTATDTRERLVYHLNVTGQYHAFKEQLKQKVLAIVRERFAGASTAMQNRETKQEFISKLYVYLSQRMHASLNGHFSGTSSQEGGELIVGAEELQTMADEAEALEEPDKASLYHATACSKSPDDASVWLRAGDFACRQCDYSKAFERYQEAASLEPSSSLVLMRCALAMFMEQRPEDANKFASLATTVAPEDALAWLLSCLLHGELGDVIMEDMCLNKAKTLQPDVAELFFEAGRVSVNLNLVSFAARCVNELHLRQHRPSSTAEIEARLALTNTPAEPERAREIADQALSQDYNNPNLWVILGEAHTVQKNDHEAQRCFAHAVALEQTADGHERVLLLLGHLYLKTEDFEEAKAVFLQACTRRASAYTWRGLGIACYRLSELAEAEDALAEANAYDNTLADVWGYLCLVAIRTGRRIEAQQCFKLHGLPRFAMSRSGYHSVVFKDGGSYKGNWENGVPAGWGISRDPRGNEYTGQFNGGVPNGKGSFIHADGERYDGTFIDGKKHDIGYWKHPEGDKYWGQFTHDVRHGYGVYTNSLGQSFTGLFNQGQPYKQCELPEHVRQAIADIEVYGEVAGSIRRPGKKKIETEVSSFAAAPSHKEVMIAAECPYGDLVKMKPSDPIYDVAFVSGVSPQYARFPSCLSAVCGAALNMLDAPSSHAVAEEQIYDVADNSRQPSMRGKAPAPGASHDTYFAVGTTSAQAKQHDTYMDVNVTARSGNPSTDNGLPPADVNALSAGMADLGMESYLDVGEPTEDTTLYDTSSSLPPPTQAGGADPSAEGIYDLARKGSYGGSIANLPSKQALAAAGYDSAARSPSAALYDTKPAQPDGVYGDAAPGTYGDAANPSAGLYDTAVPSQPIARSGTNRDSAARRPAPPLPERPARPMMPPPS</sequence>
<evidence type="ECO:0000256" key="1">
    <source>
        <dbReference type="ARBA" id="ARBA00022737"/>
    </source>
</evidence>
<feature type="repeat" description="TPR" evidence="3">
    <location>
        <begin position="581"/>
        <end position="614"/>
    </location>
</feature>
<feature type="compositionally biased region" description="Pro residues" evidence="4">
    <location>
        <begin position="1329"/>
        <end position="1346"/>
    </location>
</feature>
<evidence type="ECO:0000256" key="2">
    <source>
        <dbReference type="ARBA" id="ARBA00022803"/>
    </source>
</evidence>
<dbReference type="GO" id="GO:0031514">
    <property type="term" value="C:motile cilium"/>
    <property type="evidence" value="ECO:0000318"/>
    <property type="project" value="GO_Central"/>
</dbReference>
<dbReference type="GO" id="GO:0060271">
    <property type="term" value="P:cilium assembly"/>
    <property type="evidence" value="ECO:0000318"/>
    <property type="project" value="GO_Central"/>
</dbReference>
<dbReference type="GO" id="GO:0003341">
    <property type="term" value="P:cilium movement"/>
    <property type="evidence" value="ECO:0000318"/>
    <property type="project" value="GO_Central"/>
</dbReference>
<feature type="region of interest" description="Disordered" evidence="4">
    <location>
        <begin position="1275"/>
        <end position="1346"/>
    </location>
</feature>
<evidence type="ECO:0000256" key="4">
    <source>
        <dbReference type="SAM" id="MobiDB-lite"/>
    </source>
</evidence>
<evidence type="ECO:0000313" key="6">
    <source>
        <dbReference type="Proteomes" id="UP000001357"/>
    </source>
</evidence>
<keyword evidence="2 3" id="KW-0802">TPR repeat</keyword>
<dbReference type="eggNOG" id="KOG0231">
    <property type="taxonomic scope" value="Eukaryota"/>
</dbReference>
<dbReference type="SMART" id="SM00028">
    <property type="entry name" value="TPR"/>
    <property type="match status" value="4"/>
</dbReference>
<feature type="compositionally biased region" description="Polar residues" evidence="4">
    <location>
        <begin position="1211"/>
        <end position="1220"/>
    </location>
</feature>
<dbReference type="STRING" id="81824.A9V3H0"/>
<name>A9V3H0_MONBE</name>
<dbReference type="RefSeq" id="XP_001747345.1">
    <property type="nucleotide sequence ID" value="XM_001747293.1"/>
</dbReference>
<dbReference type="KEGG" id="mbr:MONBRDRAFT_33172"/>
<gene>
    <name evidence="5" type="ORF">MONBRDRAFT_33172</name>
</gene>
<dbReference type="Pfam" id="PF02493">
    <property type="entry name" value="MORN"/>
    <property type="match status" value="3"/>
</dbReference>
<proteinExistence type="predicted"/>
<dbReference type="InterPro" id="IPR003409">
    <property type="entry name" value="MORN"/>
</dbReference>
<dbReference type="PROSITE" id="PS50005">
    <property type="entry name" value="TPR"/>
    <property type="match status" value="1"/>
</dbReference>
<keyword evidence="6" id="KW-1185">Reference proteome</keyword>
<organism evidence="5 6">
    <name type="scientific">Monosiga brevicollis</name>
    <name type="common">Choanoflagellate</name>
    <dbReference type="NCBI Taxonomy" id="81824"/>
    <lineage>
        <taxon>Eukaryota</taxon>
        <taxon>Choanoflagellata</taxon>
        <taxon>Craspedida</taxon>
        <taxon>Salpingoecidae</taxon>
        <taxon>Monosiga</taxon>
    </lineage>
</organism>
<dbReference type="Gene3D" id="1.25.40.10">
    <property type="entry name" value="Tetratricopeptide repeat domain"/>
    <property type="match status" value="2"/>
</dbReference>
<dbReference type="SUPFAM" id="SSF48452">
    <property type="entry name" value="TPR-like"/>
    <property type="match status" value="2"/>
</dbReference>